<reference evidence="2" key="1">
    <citation type="submission" date="2020-01" db="EMBL/GenBank/DDBJ databases">
        <authorList>
            <consortium name="DOE Joint Genome Institute"/>
            <person name="Haridas S."/>
            <person name="Albert R."/>
            <person name="Binder M."/>
            <person name="Bloem J."/>
            <person name="Labutti K."/>
            <person name="Salamov A."/>
            <person name="Andreopoulos B."/>
            <person name="Baker S.E."/>
            <person name="Barry K."/>
            <person name="Bills G."/>
            <person name="Bluhm B.H."/>
            <person name="Cannon C."/>
            <person name="Castanera R."/>
            <person name="Culley D.E."/>
            <person name="Daum C."/>
            <person name="Ezra D."/>
            <person name="Gonzalez J.B."/>
            <person name="Henrissat B."/>
            <person name="Kuo A."/>
            <person name="Liang C."/>
            <person name="Lipzen A."/>
            <person name="Lutzoni F."/>
            <person name="Magnuson J."/>
            <person name="Mondo S."/>
            <person name="Nolan M."/>
            <person name="Ohm R."/>
            <person name="Pangilinan J."/>
            <person name="Park H.-J."/>
            <person name="Ramirez L."/>
            <person name="Alfaro M."/>
            <person name="Sun H."/>
            <person name="Tritt A."/>
            <person name="Yoshinaga Y."/>
            <person name="Zwiers L.-H."/>
            <person name="Turgeon B.G."/>
            <person name="Goodwin S.B."/>
            <person name="Spatafora J.W."/>
            <person name="Crous P.W."/>
            <person name="Grigoriev I.V."/>
        </authorList>
    </citation>
    <scope>NUCLEOTIDE SEQUENCE</scope>
    <source>
        <strain evidence="2">P77</strain>
    </source>
</reference>
<feature type="compositionally biased region" description="Basic and acidic residues" evidence="1">
    <location>
        <begin position="77"/>
        <end position="133"/>
    </location>
</feature>
<dbReference type="Proteomes" id="UP000800040">
    <property type="component" value="Unassembled WGS sequence"/>
</dbReference>
<feature type="compositionally biased region" description="Low complexity" evidence="1">
    <location>
        <begin position="167"/>
        <end position="177"/>
    </location>
</feature>
<feature type="compositionally biased region" description="Basic and acidic residues" evidence="1">
    <location>
        <begin position="1"/>
        <end position="14"/>
    </location>
</feature>
<name>A0A6A5K343_9PLEO</name>
<sequence>MLGRDRGRVLDRTHSTLSGRAGTEKSATKKPSIPHIPSASGAYTDPKLSTPLASRPKKLGDAVVPKPKYSDETGSQKGEKKRQEPIGREAETKKGKEGQHGKEQEQKEKAKEALAKKDQERKDKESKDREKQASRSTPTSRKPPVLKPTLSASNSSSSSRAPPPPASSARPSTTLPSKNVVVPPKNGSSTLDEEKKKK</sequence>
<keyword evidence="3" id="KW-1185">Reference proteome</keyword>
<gene>
    <name evidence="2" type="ORF">BDW02DRAFT_606574</name>
</gene>
<evidence type="ECO:0000313" key="3">
    <source>
        <dbReference type="Proteomes" id="UP000800040"/>
    </source>
</evidence>
<proteinExistence type="predicted"/>
<protein>
    <submittedName>
        <fullName evidence="2">Uncharacterized protein</fullName>
    </submittedName>
</protein>
<dbReference type="AlphaFoldDB" id="A0A6A5K343"/>
<evidence type="ECO:0000313" key="2">
    <source>
        <dbReference type="EMBL" id="KAF1831469.1"/>
    </source>
</evidence>
<feature type="compositionally biased region" description="Low complexity" evidence="1">
    <location>
        <begin position="148"/>
        <end position="160"/>
    </location>
</feature>
<organism evidence="2 3">
    <name type="scientific">Decorospora gaudefroyi</name>
    <dbReference type="NCBI Taxonomy" id="184978"/>
    <lineage>
        <taxon>Eukaryota</taxon>
        <taxon>Fungi</taxon>
        <taxon>Dikarya</taxon>
        <taxon>Ascomycota</taxon>
        <taxon>Pezizomycotina</taxon>
        <taxon>Dothideomycetes</taxon>
        <taxon>Pleosporomycetidae</taxon>
        <taxon>Pleosporales</taxon>
        <taxon>Pleosporineae</taxon>
        <taxon>Pleosporaceae</taxon>
        <taxon>Decorospora</taxon>
    </lineage>
</organism>
<feature type="region of interest" description="Disordered" evidence="1">
    <location>
        <begin position="1"/>
        <end position="198"/>
    </location>
</feature>
<dbReference type="EMBL" id="ML975363">
    <property type="protein sequence ID" value="KAF1831469.1"/>
    <property type="molecule type" value="Genomic_DNA"/>
</dbReference>
<accession>A0A6A5K343</accession>
<evidence type="ECO:0000256" key="1">
    <source>
        <dbReference type="SAM" id="MobiDB-lite"/>
    </source>
</evidence>